<dbReference type="WBParaSite" id="SPAL_0001152000.1">
    <property type="protein sequence ID" value="SPAL_0001152000.1"/>
    <property type="gene ID" value="SPAL_0001152000"/>
</dbReference>
<dbReference type="AlphaFoldDB" id="A0A0N5C0J2"/>
<sequence length="322" mass="36487">MKLASSFKTSLANLRNQTFPKPITNEILAKRLTLYKNIKTTLENEKKKNIAKIMVNVILPDSEPKKLIMNKDLSTPLDCAKHINRHFAKNSALCLVTTPGDKSDSNASNVVSMHTPLTEDECTLTFLPFNSKQYASEINHAFWRSATLILSAVVEKSFKTQVTLHPFIHRKLSEGFFESVAKIHALFDWKPTNEELRLLTKAAYDDLILKEYDFENIYVKSDMARELFSDNIERLGIIDKLEKELENVDHIGIVRVGDYIDLSPGLTISNASQIGRFQITSVIGDETSNQYSFRGLALPKDQICSSYSWDLLVERSRGLSPL</sequence>
<dbReference type="Gene3D" id="3.30.980.10">
    <property type="entry name" value="Threonyl-trna Synthetase, Chain A, domain 2"/>
    <property type="match status" value="1"/>
</dbReference>
<dbReference type="STRING" id="174720.A0A0N5C0J2"/>
<organism evidence="2 3">
    <name type="scientific">Strongyloides papillosus</name>
    <name type="common">Intestinal threadworm</name>
    <dbReference type="NCBI Taxonomy" id="174720"/>
    <lineage>
        <taxon>Eukaryota</taxon>
        <taxon>Metazoa</taxon>
        <taxon>Ecdysozoa</taxon>
        <taxon>Nematoda</taxon>
        <taxon>Chromadorea</taxon>
        <taxon>Rhabditida</taxon>
        <taxon>Tylenchina</taxon>
        <taxon>Panagrolaimomorpha</taxon>
        <taxon>Strongyloidoidea</taxon>
        <taxon>Strongyloididae</taxon>
        <taxon>Strongyloides</taxon>
    </lineage>
</organism>
<dbReference type="Proteomes" id="UP000046392">
    <property type="component" value="Unplaced"/>
</dbReference>
<name>A0A0N5C0J2_STREA</name>
<dbReference type="InterPro" id="IPR012675">
    <property type="entry name" value="Beta-grasp_dom_sf"/>
</dbReference>
<dbReference type="SUPFAM" id="SSF55186">
    <property type="entry name" value="ThrRS/AlaRS common domain"/>
    <property type="match status" value="1"/>
</dbReference>
<dbReference type="PANTHER" id="PTHR11451:SF44">
    <property type="entry name" value="THREONINE--TRNA LIGASE, CHLOROPLASTIC_MITOCHONDRIAL 2"/>
    <property type="match status" value="1"/>
</dbReference>
<dbReference type="GO" id="GO:0006435">
    <property type="term" value="P:threonyl-tRNA aminoacylation"/>
    <property type="evidence" value="ECO:0007669"/>
    <property type="project" value="TreeGrafter"/>
</dbReference>
<keyword evidence="1" id="KW-0648">Protein biosynthesis</keyword>
<accession>A0A0N5C0J2</accession>
<evidence type="ECO:0000313" key="3">
    <source>
        <dbReference type="WBParaSite" id="SPAL_0001152000.1"/>
    </source>
</evidence>
<dbReference type="GO" id="GO:0005739">
    <property type="term" value="C:mitochondrion"/>
    <property type="evidence" value="ECO:0007669"/>
    <property type="project" value="TreeGrafter"/>
</dbReference>
<keyword evidence="2" id="KW-1185">Reference proteome</keyword>
<proteinExistence type="predicted"/>
<dbReference type="GO" id="GO:0000166">
    <property type="term" value="F:nucleotide binding"/>
    <property type="evidence" value="ECO:0007669"/>
    <property type="project" value="InterPro"/>
</dbReference>
<dbReference type="GO" id="GO:0004829">
    <property type="term" value="F:threonine-tRNA ligase activity"/>
    <property type="evidence" value="ECO:0007669"/>
    <property type="project" value="TreeGrafter"/>
</dbReference>
<protein>
    <submittedName>
        <fullName evidence="3">39S ribosomal protein L39, mitochondrial</fullName>
    </submittedName>
</protein>
<reference evidence="3" key="1">
    <citation type="submission" date="2017-02" db="UniProtKB">
        <authorList>
            <consortium name="WormBaseParasite"/>
        </authorList>
    </citation>
    <scope>IDENTIFICATION</scope>
</reference>
<dbReference type="Gene3D" id="3.10.20.30">
    <property type="match status" value="1"/>
</dbReference>
<evidence type="ECO:0000313" key="2">
    <source>
        <dbReference type="Proteomes" id="UP000046392"/>
    </source>
</evidence>
<dbReference type="PANTHER" id="PTHR11451">
    <property type="entry name" value="THREONINE-TRNA LIGASE"/>
    <property type="match status" value="1"/>
</dbReference>
<evidence type="ECO:0000256" key="1">
    <source>
        <dbReference type="ARBA" id="ARBA00022917"/>
    </source>
</evidence>
<dbReference type="InterPro" id="IPR018163">
    <property type="entry name" value="Thr/Ala-tRNA-synth_IIc_edit"/>
</dbReference>